<sequence length="486" mass="55371">MSSKLRVECPQEIGHYKIKGAIGDGAFSEVKLCKHRLTNQFYACKIVPKSRLNSSSLETRFEIEIRINQQLHHPGIVQMIDLLCDEKNYYVIMEFCPNGDLFQYVVDRNKLTENEARPIARQILETMQYLHSMGVSHRDMKPENILIDQFGRIKISDFGLSRFFDRKNYLVNTPCGSPCYASPECISGRPYNGITTDIWSCGVILYAMLTGQLPWTKRNQTQLFQQIKRGEYTIPGYISPDGRNMIRNLMCVNIENRYTIEQALNDPWLKSIPVQFDAHEQKGYVSIKQVDIYFGKEISYLDLRNAAKLCVSATAKDFIQITREVGGTVTGLLSGETRQRKKKRHHRRTSNAGDEETESSRRRKHRKESSSRSKEKDDLIRSTSSRHRPSSSRHKRPPIPSIPQEAVSSLKHNSLSPLSQAPLPNYDNLVPSKQESPEVDLINDKSSSKRAGTRRKVSTLRPPSAAIMPGSTSSKPSSKLRVARPR</sequence>
<dbReference type="GO" id="GO:0005524">
    <property type="term" value="F:ATP binding"/>
    <property type="evidence" value="ECO:0007669"/>
    <property type="project" value="UniProtKB-UniRule"/>
</dbReference>
<dbReference type="VEuPathDB" id="TrichDB:TRFO_22094"/>
<evidence type="ECO:0000256" key="5">
    <source>
        <dbReference type="ARBA" id="ARBA00022840"/>
    </source>
</evidence>
<name>A0A1J4KE34_9EUKA</name>
<evidence type="ECO:0000313" key="11">
    <source>
        <dbReference type="Proteomes" id="UP000179807"/>
    </source>
</evidence>
<evidence type="ECO:0000256" key="2">
    <source>
        <dbReference type="ARBA" id="ARBA00022679"/>
    </source>
</evidence>
<feature type="domain" description="Protein kinase" evidence="9">
    <location>
        <begin position="16"/>
        <end position="269"/>
    </location>
</feature>
<dbReference type="FunFam" id="1.10.510.10:FF:000271">
    <property type="entry name" value="Non-specific serine/threonine protein kinase"/>
    <property type="match status" value="1"/>
</dbReference>
<keyword evidence="3 6" id="KW-0547">Nucleotide-binding</keyword>
<dbReference type="InterPro" id="IPR011009">
    <property type="entry name" value="Kinase-like_dom_sf"/>
</dbReference>
<dbReference type="OrthoDB" id="6513151at2759"/>
<dbReference type="SMART" id="SM00220">
    <property type="entry name" value="S_TKc"/>
    <property type="match status" value="1"/>
</dbReference>
<keyword evidence="1 7" id="KW-0723">Serine/threonine-protein kinase</keyword>
<keyword evidence="4 10" id="KW-0418">Kinase</keyword>
<accession>A0A1J4KE34</accession>
<dbReference type="FunFam" id="3.30.200.20:FF:000003">
    <property type="entry name" value="Non-specific serine/threonine protein kinase"/>
    <property type="match status" value="1"/>
</dbReference>
<evidence type="ECO:0000256" key="8">
    <source>
        <dbReference type="SAM" id="MobiDB-lite"/>
    </source>
</evidence>
<dbReference type="GO" id="GO:0004674">
    <property type="term" value="F:protein serine/threonine kinase activity"/>
    <property type="evidence" value="ECO:0007669"/>
    <property type="project" value="UniProtKB-KW"/>
</dbReference>
<evidence type="ECO:0000256" key="6">
    <source>
        <dbReference type="PROSITE-ProRule" id="PRU10141"/>
    </source>
</evidence>
<evidence type="ECO:0000256" key="1">
    <source>
        <dbReference type="ARBA" id="ARBA00022527"/>
    </source>
</evidence>
<dbReference type="AlphaFoldDB" id="A0A1J4KE34"/>
<feature type="compositionally biased region" description="Basic and acidic residues" evidence="8">
    <location>
        <begin position="368"/>
        <end position="380"/>
    </location>
</feature>
<evidence type="ECO:0000259" key="9">
    <source>
        <dbReference type="PROSITE" id="PS50011"/>
    </source>
</evidence>
<organism evidence="10 11">
    <name type="scientific">Tritrichomonas foetus</name>
    <dbReference type="NCBI Taxonomy" id="1144522"/>
    <lineage>
        <taxon>Eukaryota</taxon>
        <taxon>Metamonada</taxon>
        <taxon>Parabasalia</taxon>
        <taxon>Tritrichomonadida</taxon>
        <taxon>Tritrichomonadidae</taxon>
        <taxon>Tritrichomonas</taxon>
    </lineage>
</organism>
<feature type="compositionally biased region" description="Basic residues" evidence="8">
    <location>
        <begin position="339"/>
        <end position="349"/>
    </location>
</feature>
<dbReference type="GO" id="GO:0005737">
    <property type="term" value="C:cytoplasm"/>
    <property type="evidence" value="ECO:0007669"/>
    <property type="project" value="TreeGrafter"/>
</dbReference>
<dbReference type="PROSITE" id="PS50011">
    <property type="entry name" value="PROTEIN_KINASE_DOM"/>
    <property type="match status" value="1"/>
</dbReference>
<dbReference type="GO" id="GO:0035556">
    <property type="term" value="P:intracellular signal transduction"/>
    <property type="evidence" value="ECO:0007669"/>
    <property type="project" value="TreeGrafter"/>
</dbReference>
<keyword evidence="2" id="KW-0808">Transferase</keyword>
<dbReference type="PROSITE" id="PS00108">
    <property type="entry name" value="PROTEIN_KINASE_ST"/>
    <property type="match status" value="1"/>
</dbReference>
<dbReference type="PANTHER" id="PTHR24346">
    <property type="entry name" value="MAP/MICROTUBULE AFFINITY-REGULATING KINASE"/>
    <property type="match status" value="1"/>
</dbReference>
<dbReference type="PROSITE" id="PS00107">
    <property type="entry name" value="PROTEIN_KINASE_ATP"/>
    <property type="match status" value="1"/>
</dbReference>
<gene>
    <name evidence="10" type="ORF">TRFO_22094</name>
</gene>
<keyword evidence="11" id="KW-1185">Reference proteome</keyword>
<comment type="similarity">
    <text evidence="7">Belongs to the protein kinase superfamily.</text>
</comment>
<feature type="compositionally biased region" description="Polar residues" evidence="8">
    <location>
        <begin position="406"/>
        <end position="419"/>
    </location>
</feature>
<feature type="binding site" evidence="6">
    <location>
        <position position="45"/>
    </location>
    <ligand>
        <name>ATP</name>
        <dbReference type="ChEBI" id="CHEBI:30616"/>
    </ligand>
</feature>
<proteinExistence type="inferred from homology"/>
<evidence type="ECO:0000256" key="3">
    <source>
        <dbReference type="ARBA" id="ARBA00022741"/>
    </source>
</evidence>
<protein>
    <submittedName>
        <fullName evidence="10">CAMK family protein kinase</fullName>
    </submittedName>
</protein>
<dbReference type="SUPFAM" id="SSF56112">
    <property type="entry name" value="Protein kinase-like (PK-like)"/>
    <property type="match status" value="1"/>
</dbReference>
<evidence type="ECO:0000256" key="7">
    <source>
        <dbReference type="RuleBase" id="RU000304"/>
    </source>
</evidence>
<reference evidence="10" key="1">
    <citation type="submission" date="2016-10" db="EMBL/GenBank/DDBJ databases">
        <authorList>
            <person name="Benchimol M."/>
            <person name="Almeida L.G."/>
            <person name="Vasconcelos A.T."/>
            <person name="Perreira-Neves A."/>
            <person name="Rosa I.A."/>
            <person name="Tasca T."/>
            <person name="Bogo M.R."/>
            <person name="de Souza W."/>
        </authorList>
    </citation>
    <scope>NUCLEOTIDE SEQUENCE [LARGE SCALE GENOMIC DNA]</scope>
    <source>
        <strain evidence="10">K</strain>
    </source>
</reference>
<comment type="caution">
    <text evidence="10">The sequence shown here is derived from an EMBL/GenBank/DDBJ whole genome shotgun (WGS) entry which is preliminary data.</text>
</comment>
<dbReference type="RefSeq" id="XP_068362304.1">
    <property type="nucleotide sequence ID" value="XM_068502362.1"/>
</dbReference>
<evidence type="ECO:0000256" key="4">
    <source>
        <dbReference type="ARBA" id="ARBA00022777"/>
    </source>
</evidence>
<dbReference type="GeneID" id="94837066"/>
<dbReference type="Gene3D" id="1.10.510.10">
    <property type="entry name" value="Transferase(Phosphotransferase) domain 1"/>
    <property type="match status" value="1"/>
</dbReference>
<keyword evidence="5 6" id="KW-0067">ATP-binding</keyword>
<dbReference type="InterPro" id="IPR017441">
    <property type="entry name" value="Protein_kinase_ATP_BS"/>
</dbReference>
<dbReference type="InterPro" id="IPR000719">
    <property type="entry name" value="Prot_kinase_dom"/>
</dbReference>
<dbReference type="CDD" id="cd14003">
    <property type="entry name" value="STKc_AMPK-like"/>
    <property type="match status" value="1"/>
</dbReference>
<dbReference type="PANTHER" id="PTHR24346:SF82">
    <property type="entry name" value="KP78A-RELATED"/>
    <property type="match status" value="1"/>
</dbReference>
<dbReference type="Proteomes" id="UP000179807">
    <property type="component" value="Unassembled WGS sequence"/>
</dbReference>
<dbReference type="EMBL" id="MLAK01000647">
    <property type="protein sequence ID" value="OHT09168.1"/>
    <property type="molecule type" value="Genomic_DNA"/>
</dbReference>
<feature type="region of interest" description="Disordered" evidence="8">
    <location>
        <begin position="332"/>
        <end position="486"/>
    </location>
</feature>
<dbReference type="InterPro" id="IPR008271">
    <property type="entry name" value="Ser/Thr_kinase_AS"/>
</dbReference>
<feature type="compositionally biased region" description="Basic residues" evidence="8">
    <location>
        <begin position="384"/>
        <end position="397"/>
    </location>
</feature>
<dbReference type="Pfam" id="PF00069">
    <property type="entry name" value="Pkinase"/>
    <property type="match status" value="1"/>
</dbReference>
<evidence type="ECO:0000313" key="10">
    <source>
        <dbReference type="EMBL" id="OHT09168.1"/>
    </source>
</evidence>